<gene>
    <name evidence="2" type="ORF">F7D74_03290</name>
</gene>
<evidence type="ECO:0000313" key="2">
    <source>
        <dbReference type="EMBL" id="MQN83035.1"/>
    </source>
</evidence>
<sequence length="365" mass="42444">MKKFLFFLSFVLFSLCACMVACTENPSATECEVIDVKQPKFTNWASLLSIAEVVPLENTNSSLLTVASKCRVEGNLILFQDFKLKSLFVFDKHNGKFKYEVGKVGYSESEHVDFLDFSVDTEHSLITILDERGTTLFDENNGKFLRRDRSINKSGTDYCRFMVVGNDTLLYSPYKDYSISKLSQDKRIEDLRKRNGIQMENERFFSMDDNNLVLPDYGCFVIDTYKKGKLYPKYLLDFGSEALPEKYISDKYDDFEKTDNMKRYFKSVQMCFENSKWLYALVVGPQQKYYMVFYDKNLKKAYAGPLDIELGISIVDVDETGFWALVYPMEFSEKSPFYPSLKDKLKAYPNNPMLVKIKLNEQFVK</sequence>
<evidence type="ECO:0000313" key="3">
    <source>
        <dbReference type="Proteomes" id="UP000421408"/>
    </source>
</evidence>
<reference evidence="3" key="1">
    <citation type="submission" date="2019-09" db="EMBL/GenBank/DDBJ databases">
        <title>Distinct polysaccharide growth profiles of human intestinal Prevotella copri isolates.</title>
        <authorList>
            <person name="Fehlner-Peach H."/>
            <person name="Magnabosco C."/>
            <person name="Raghavan V."/>
            <person name="Scher J.U."/>
            <person name="Tett A."/>
            <person name="Cox L.M."/>
            <person name="Gottsegen C."/>
            <person name="Watters A."/>
            <person name="Wiltshire- Gordon J.D."/>
            <person name="Segata N."/>
            <person name="Bonneau R."/>
            <person name="Littman D.R."/>
        </authorList>
    </citation>
    <scope>NUCLEOTIDE SEQUENCE [LARGE SCALE GENOMIC DNA]</scope>
    <source>
        <strain evidence="3">iAA108</strain>
    </source>
</reference>
<dbReference type="EMBL" id="VZCC01000014">
    <property type="protein sequence ID" value="MQN83035.1"/>
    <property type="molecule type" value="Genomic_DNA"/>
</dbReference>
<comment type="caution">
    <text evidence="2">The sequence shown here is derived from an EMBL/GenBank/DDBJ whole genome shotgun (WGS) entry which is preliminary data.</text>
</comment>
<dbReference type="Pfam" id="PF17170">
    <property type="entry name" value="DUF5128"/>
    <property type="match status" value="1"/>
</dbReference>
<dbReference type="RefSeq" id="WP_153118359.1">
    <property type="nucleotide sequence ID" value="NZ_VZCC01000014.1"/>
</dbReference>
<proteinExistence type="predicted"/>
<evidence type="ECO:0000256" key="1">
    <source>
        <dbReference type="SAM" id="SignalP"/>
    </source>
</evidence>
<feature type="chain" id="PRO_5041659388" evidence="1">
    <location>
        <begin position="24"/>
        <end position="365"/>
    </location>
</feature>
<dbReference type="Proteomes" id="UP000421408">
    <property type="component" value="Unassembled WGS sequence"/>
</dbReference>
<accession>A0AA90UXL0</accession>
<feature type="signal peptide" evidence="1">
    <location>
        <begin position="1"/>
        <end position="23"/>
    </location>
</feature>
<keyword evidence="1" id="KW-0732">Signal</keyword>
<organism evidence="2 3">
    <name type="scientific">Segatella copri</name>
    <dbReference type="NCBI Taxonomy" id="165179"/>
    <lineage>
        <taxon>Bacteria</taxon>
        <taxon>Pseudomonadati</taxon>
        <taxon>Bacteroidota</taxon>
        <taxon>Bacteroidia</taxon>
        <taxon>Bacteroidales</taxon>
        <taxon>Prevotellaceae</taxon>
        <taxon>Segatella</taxon>
    </lineage>
</organism>
<dbReference type="AlphaFoldDB" id="A0AA90UXL0"/>
<name>A0AA90UXL0_9BACT</name>
<dbReference type="PROSITE" id="PS51257">
    <property type="entry name" value="PROKAR_LIPOPROTEIN"/>
    <property type="match status" value="1"/>
</dbReference>
<protein>
    <submittedName>
        <fullName evidence="2">6-bladed beta-propeller</fullName>
    </submittedName>
</protein>